<keyword evidence="2" id="KW-1185">Reference proteome</keyword>
<name>A0A7H0HC70_9BURK</name>
<evidence type="ECO:0000313" key="2">
    <source>
        <dbReference type="Proteomes" id="UP000516057"/>
    </source>
</evidence>
<protein>
    <submittedName>
        <fullName evidence="1">Ribonucleotide reductase subunit alpha</fullName>
    </submittedName>
</protein>
<dbReference type="RefSeq" id="WP_187735131.1">
    <property type="nucleotide sequence ID" value="NZ_CP060790.1"/>
</dbReference>
<dbReference type="Proteomes" id="UP000516057">
    <property type="component" value="Chromosome"/>
</dbReference>
<dbReference type="EMBL" id="CP060790">
    <property type="protein sequence ID" value="QNP58136.1"/>
    <property type="molecule type" value="Genomic_DNA"/>
</dbReference>
<sequence>MDISHFDDLLRAARAQPEPQRLLFVFVGAELPADATPAQRARFEAGEGGALAPLMCVDKGADELESFDALARESLQFDQPDRPWRLVFAAALAGAPGRAPTSADADAPLQRMVEAVKTGSHGAYIPFDRRGLPVRWG</sequence>
<gene>
    <name evidence="1" type="ORF">H9L24_13635</name>
</gene>
<accession>A0A7H0HC70</accession>
<dbReference type="KEGG" id="amon:H9L24_13635"/>
<reference evidence="1 2" key="1">
    <citation type="submission" date="2020-08" db="EMBL/GenBank/DDBJ databases">
        <title>Genome sequence of Acidovorax monticola KACC 19171T.</title>
        <authorList>
            <person name="Hyun D.-W."/>
            <person name="Bae J.-W."/>
        </authorList>
    </citation>
    <scope>NUCLEOTIDE SEQUENCE [LARGE SCALE GENOMIC DNA]</scope>
    <source>
        <strain evidence="1 2">KACC 19171</strain>
    </source>
</reference>
<evidence type="ECO:0000313" key="1">
    <source>
        <dbReference type="EMBL" id="QNP58136.1"/>
    </source>
</evidence>
<dbReference type="AlphaFoldDB" id="A0A7H0HC70"/>
<organism evidence="1 2">
    <name type="scientific">Paenacidovorax monticola</name>
    <dbReference type="NCBI Taxonomy" id="1926868"/>
    <lineage>
        <taxon>Bacteria</taxon>
        <taxon>Pseudomonadati</taxon>
        <taxon>Pseudomonadota</taxon>
        <taxon>Betaproteobacteria</taxon>
        <taxon>Burkholderiales</taxon>
        <taxon>Comamonadaceae</taxon>
        <taxon>Paenacidovorax</taxon>
    </lineage>
</organism>
<proteinExistence type="predicted"/>